<sequence>MAGSENFEPVPTVLEGAVDRYELGAVLLKMRRTAFEKWKLVKPRCQAMASMYDLIWDHDMTVDAAVEMAAPVRVEGDRAPWPNHRFHGLAFKGGYAHQVAVTVSGCHRVGLRALPRPDSIVLNLYRFSGRYRTDKIYVITEVIYAEELHVTVRISINHDDVKILRRVPIGFRLHTYDVRDLSVLTRRRLYDKPLRVRWIGLQDVTHPTIMPRRSRGMGDVSKRPMSIDVSRRNQGLELFPNRNGRQRLVDNGGDHAGQQAAA</sequence>
<evidence type="ECO:0000313" key="3">
    <source>
        <dbReference type="Proteomes" id="UP000245119"/>
    </source>
</evidence>
<keyword evidence="3" id="KW-1185">Reference proteome</keyword>
<dbReference type="EMBL" id="PZQS01000003">
    <property type="protein sequence ID" value="PVD35125.1"/>
    <property type="molecule type" value="Genomic_DNA"/>
</dbReference>
<dbReference type="AlphaFoldDB" id="A0A2T7PNX9"/>
<comment type="caution">
    <text evidence="2">The sequence shown here is derived from an EMBL/GenBank/DDBJ whole genome shotgun (WGS) entry which is preliminary data.</text>
</comment>
<accession>A0A2T7PNX9</accession>
<evidence type="ECO:0000256" key="1">
    <source>
        <dbReference type="SAM" id="MobiDB-lite"/>
    </source>
</evidence>
<gene>
    <name evidence="2" type="ORF">C0Q70_06406</name>
</gene>
<evidence type="ECO:0000313" key="2">
    <source>
        <dbReference type="EMBL" id="PVD35125.1"/>
    </source>
</evidence>
<dbReference type="Proteomes" id="UP000245119">
    <property type="component" value="Linkage Group LG3"/>
</dbReference>
<protein>
    <submittedName>
        <fullName evidence="2">Uncharacterized protein</fullName>
    </submittedName>
</protein>
<reference evidence="2 3" key="1">
    <citation type="submission" date="2018-04" db="EMBL/GenBank/DDBJ databases">
        <title>The genome of golden apple snail Pomacea canaliculata provides insight into stress tolerance and invasive adaptation.</title>
        <authorList>
            <person name="Liu C."/>
            <person name="Liu B."/>
            <person name="Ren Y."/>
            <person name="Zhang Y."/>
            <person name="Wang H."/>
            <person name="Li S."/>
            <person name="Jiang F."/>
            <person name="Yin L."/>
            <person name="Zhang G."/>
            <person name="Qian W."/>
            <person name="Fan W."/>
        </authorList>
    </citation>
    <scope>NUCLEOTIDE SEQUENCE [LARGE SCALE GENOMIC DNA]</scope>
    <source>
        <strain evidence="2">SZHN2017</strain>
        <tissue evidence="2">Muscle</tissue>
    </source>
</reference>
<name>A0A2T7PNX9_POMCA</name>
<feature type="region of interest" description="Disordered" evidence="1">
    <location>
        <begin position="241"/>
        <end position="262"/>
    </location>
</feature>
<dbReference type="OrthoDB" id="9042900at2759"/>
<proteinExistence type="predicted"/>
<organism evidence="2 3">
    <name type="scientific">Pomacea canaliculata</name>
    <name type="common">Golden apple snail</name>
    <dbReference type="NCBI Taxonomy" id="400727"/>
    <lineage>
        <taxon>Eukaryota</taxon>
        <taxon>Metazoa</taxon>
        <taxon>Spiralia</taxon>
        <taxon>Lophotrochozoa</taxon>
        <taxon>Mollusca</taxon>
        <taxon>Gastropoda</taxon>
        <taxon>Caenogastropoda</taxon>
        <taxon>Architaenioglossa</taxon>
        <taxon>Ampullarioidea</taxon>
        <taxon>Ampullariidae</taxon>
        <taxon>Pomacea</taxon>
    </lineage>
</organism>